<dbReference type="CDD" id="cd19358">
    <property type="entry name" value="TenA_E_Spr0628-like"/>
    <property type="match status" value="1"/>
</dbReference>
<dbReference type="AlphaFoldDB" id="A0A6A7Y9V0"/>
<dbReference type="InterPro" id="IPR004305">
    <property type="entry name" value="Thiaminase-2/PQQC"/>
</dbReference>
<dbReference type="SUPFAM" id="SSF48613">
    <property type="entry name" value="Heme oxygenase-like"/>
    <property type="match status" value="1"/>
</dbReference>
<dbReference type="PIRSF" id="PIRSF003170">
    <property type="entry name" value="Pet18p"/>
    <property type="match status" value="1"/>
</dbReference>
<comment type="catalytic activity">
    <reaction evidence="1">
        <text>4-amino-5-aminomethyl-2-methylpyrimidine + H2O = 4-amino-5-hydroxymethyl-2-methylpyrimidine + NH4(+)</text>
        <dbReference type="Rhea" id="RHEA:31799"/>
        <dbReference type="ChEBI" id="CHEBI:15377"/>
        <dbReference type="ChEBI" id="CHEBI:16892"/>
        <dbReference type="ChEBI" id="CHEBI:28938"/>
        <dbReference type="ChEBI" id="CHEBI:63416"/>
        <dbReference type="EC" id="3.5.99.2"/>
    </reaction>
</comment>
<proteinExistence type="inferred from homology"/>
<dbReference type="GO" id="GO:0005829">
    <property type="term" value="C:cytosol"/>
    <property type="evidence" value="ECO:0007669"/>
    <property type="project" value="TreeGrafter"/>
</dbReference>
<sequence length="215" mass="23726">MSETLSERILRENADVFAAMIDHRFVRDIEADRLPSPVFDRYLVYEGAFVETAVAIFAFAVARAPGMVGRRWFVGVLNALVNEQIVYFEQTFAARGIDPAAYDVRRPAVAEFRDGMLAIAEAGTYLDVVAAMFAAEWMYFTWCTRASTAAISDLLLKAWVDLHAAPEFEAQARFLKDTLDAAGPGLTEAEAARLSAVFGRAQALEIAFHEAAYAV</sequence>
<evidence type="ECO:0000313" key="4">
    <source>
        <dbReference type="EMBL" id="MQT15535.1"/>
    </source>
</evidence>
<dbReference type="InterPro" id="IPR016084">
    <property type="entry name" value="Haem_Oase-like_multi-hlx"/>
</dbReference>
<keyword evidence="5" id="KW-1185">Reference proteome</keyword>
<dbReference type="GO" id="GO:0009229">
    <property type="term" value="P:thiamine diphosphate biosynthetic process"/>
    <property type="evidence" value="ECO:0007669"/>
    <property type="project" value="UniProtKB-UniPathway"/>
</dbReference>
<comment type="pathway">
    <text evidence="1">Cofactor biosynthesis; thiamine diphosphate biosynthesis.</text>
</comment>
<gene>
    <name evidence="4" type="ORF">F0357_23345</name>
</gene>
<dbReference type="PANTHER" id="PTHR43198">
    <property type="entry name" value="BIFUNCTIONAL TH2 PROTEIN"/>
    <property type="match status" value="1"/>
</dbReference>
<dbReference type="EMBL" id="VWNA01000003">
    <property type="protein sequence ID" value="MQT15535.1"/>
    <property type="molecule type" value="Genomic_DNA"/>
</dbReference>
<evidence type="ECO:0000256" key="1">
    <source>
        <dbReference type="PIRNR" id="PIRNR003170"/>
    </source>
</evidence>
<dbReference type="RefSeq" id="WP_153491068.1">
    <property type="nucleotide sequence ID" value="NZ_VWNA01000003.1"/>
</dbReference>
<name>A0A6A7Y9V0_9HYPH</name>
<dbReference type="Pfam" id="PF03070">
    <property type="entry name" value="TENA_THI-4"/>
    <property type="match status" value="1"/>
</dbReference>
<keyword evidence="1" id="KW-0784">Thiamine biosynthesis</keyword>
<dbReference type="GO" id="GO:0050334">
    <property type="term" value="F:thiaminase activity"/>
    <property type="evidence" value="ECO:0007669"/>
    <property type="project" value="UniProtKB-UniRule"/>
</dbReference>
<keyword evidence="1" id="KW-0378">Hydrolase</keyword>
<dbReference type="InterPro" id="IPR050967">
    <property type="entry name" value="Thiamine_Salvage_TenA"/>
</dbReference>
<comment type="catalytic activity">
    <reaction evidence="1">
        <text>thiamine + H2O = 5-(2-hydroxyethyl)-4-methylthiazole + 4-amino-5-hydroxymethyl-2-methylpyrimidine + H(+)</text>
        <dbReference type="Rhea" id="RHEA:17509"/>
        <dbReference type="ChEBI" id="CHEBI:15377"/>
        <dbReference type="ChEBI" id="CHEBI:15378"/>
        <dbReference type="ChEBI" id="CHEBI:16892"/>
        <dbReference type="ChEBI" id="CHEBI:17957"/>
        <dbReference type="ChEBI" id="CHEBI:18385"/>
        <dbReference type="EC" id="3.5.99.2"/>
    </reaction>
</comment>
<dbReference type="PANTHER" id="PTHR43198:SF2">
    <property type="entry name" value="SI:CH1073-67J19.1-RELATED"/>
    <property type="match status" value="1"/>
</dbReference>
<dbReference type="Proteomes" id="UP000332515">
    <property type="component" value="Unassembled WGS sequence"/>
</dbReference>
<feature type="domain" description="Thiaminase-2/PQQC" evidence="3">
    <location>
        <begin position="19"/>
        <end position="213"/>
    </location>
</feature>
<dbReference type="EC" id="3.5.99.2" evidence="1"/>
<protein>
    <recommendedName>
        <fullName evidence="1">Aminopyrimidine aminohydrolase</fullName>
        <ecNumber evidence="1">3.5.99.2</ecNumber>
    </recommendedName>
</protein>
<comment type="caution">
    <text evidence="4">The sequence shown here is derived from an EMBL/GenBank/DDBJ whole genome shotgun (WGS) entry which is preliminary data.</text>
</comment>
<comment type="function">
    <text evidence="1">Catalyzes an amino-pyrimidine hydrolysis reaction at the C5' of the pyrimidine moiety of thiamine compounds, a reaction that is part of a thiamine salvage pathway. Thus, catalyzes the conversion of 4-amino-5-aminomethyl-2-methylpyrimidine to 4-amino-5-hydroxymethyl-2-methylpyrimidine (HMP).</text>
</comment>
<evidence type="ECO:0000259" key="3">
    <source>
        <dbReference type="Pfam" id="PF03070"/>
    </source>
</evidence>
<dbReference type="InterPro" id="IPR026285">
    <property type="entry name" value="TenA_E"/>
</dbReference>
<evidence type="ECO:0000256" key="2">
    <source>
        <dbReference type="PIRSR" id="PIRSR003170-1"/>
    </source>
</evidence>
<accession>A0A6A7Y9V0</accession>
<dbReference type="Gene3D" id="1.20.910.10">
    <property type="entry name" value="Heme oxygenase-like"/>
    <property type="match status" value="1"/>
</dbReference>
<organism evidence="4 5">
    <name type="scientific">Segnochrobactrum spirostomi</name>
    <dbReference type="NCBI Taxonomy" id="2608987"/>
    <lineage>
        <taxon>Bacteria</taxon>
        <taxon>Pseudomonadati</taxon>
        <taxon>Pseudomonadota</taxon>
        <taxon>Alphaproteobacteria</taxon>
        <taxon>Hyphomicrobiales</taxon>
        <taxon>Segnochrobactraceae</taxon>
        <taxon>Segnochrobactrum</taxon>
    </lineage>
</organism>
<feature type="active site" description="Proton donor" evidence="2">
    <location>
        <position position="205"/>
    </location>
</feature>
<comment type="similarity">
    <text evidence="1">Belongs to the TenA family.</text>
</comment>
<evidence type="ECO:0000313" key="5">
    <source>
        <dbReference type="Proteomes" id="UP000332515"/>
    </source>
</evidence>
<dbReference type="GO" id="GO:0009228">
    <property type="term" value="P:thiamine biosynthetic process"/>
    <property type="evidence" value="ECO:0007669"/>
    <property type="project" value="UniProtKB-KW"/>
</dbReference>
<dbReference type="UniPathway" id="UPA00060"/>
<reference evidence="4 5" key="1">
    <citation type="submission" date="2019-09" db="EMBL/GenBank/DDBJ databases">
        <title>Segnochrobactrum spirostomi gen. nov., sp. nov., isolated from the ciliate Spirostomum cf. yagiui and description of a novel family, Segnochrobactraceae fam. nov. within the order Rhizobiales of the class Alphaproteobacteria.</title>
        <authorList>
            <person name="Akter S."/>
            <person name="Shazib S.U.A."/>
            <person name="Shin M.K."/>
        </authorList>
    </citation>
    <scope>NUCLEOTIDE SEQUENCE [LARGE SCALE GENOMIC DNA]</scope>
    <source>
        <strain evidence="4 5">Sp-1</strain>
    </source>
</reference>